<dbReference type="InterPro" id="IPR050188">
    <property type="entry name" value="RluA_PseudoU_synthase"/>
</dbReference>
<dbReference type="PANTHER" id="PTHR21600:SF87">
    <property type="entry name" value="RNA PSEUDOURIDYLATE SYNTHASE DOMAIN-CONTAINING PROTEIN 1"/>
    <property type="match status" value="1"/>
</dbReference>
<organism evidence="3 4">
    <name type="scientific">Deefgea chitinilytica</name>
    <dbReference type="NCBI Taxonomy" id="570276"/>
    <lineage>
        <taxon>Bacteria</taxon>
        <taxon>Pseudomonadati</taxon>
        <taxon>Pseudomonadota</taxon>
        <taxon>Betaproteobacteria</taxon>
        <taxon>Neisseriales</taxon>
        <taxon>Chitinibacteraceae</taxon>
        <taxon>Deefgea</taxon>
    </lineage>
</organism>
<evidence type="ECO:0000313" key="4">
    <source>
        <dbReference type="Proteomes" id="UP001195660"/>
    </source>
</evidence>
<protein>
    <submittedName>
        <fullName evidence="3">TIGR01621 family pseudouridine synthase</fullName>
    </submittedName>
</protein>
<dbReference type="EMBL" id="WOFE01000001">
    <property type="protein sequence ID" value="MBM5570000.1"/>
    <property type="molecule type" value="Genomic_DNA"/>
</dbReference>
<dbReference type="NCBIfam" id="TIGR01621">
    <property type="entry name" value="RluA-like"/>
    <property type="match status" value="1"/>
</dbReference>
<dbReference type="Proteomes" id="UP001195660">
    <property type="component" value="Unassembled WGS sequence"/>
</dbReference>
<evidence type="ECO:0000256" key="1">
    <source>
        <dbReference type="ARBA" id="ARBA00010876"/>
    </source>
</evidence>
<evidence type="ECO:0000259" key="2">
    <source>
        <dbReference type="Pfam" id="PF00849"/>
    </source>
</evidence>
<gene>
    <name evidence="3" type="ORF">GM173_00230</name>
</gene>
<dbReference type="PROSITE" id="PS01129">
    <property type="entry name" value="PSI_RLU"/>
    <property type="match status" value="1"/>
</dbReference>
<feature type="domain" description="Pseudouridine synthase RsuA/RluA-like" evidence="2">
    <location>
        <begin position="13"/>
        <end position="156"/>
    </location>
</feature>
<reference evidence="3 4" key="1">
    <citation type="submission" date="2019-11" db="EMBL/GenBank/DDBJ databases">
        <title>Novel Deefgea species.</title>
        <authorList>
            <person name="Han J.-H."/>
        </authorList>
    </citation>
    <scope>NUCLEOTIDE SEQUENCE [LARGE SCALE GENOMIC DNA]</scope>
    <source>
        <strain evidence="3 4">LMG 24817</strain>
    </source>
</reference>
<dbReference type="PANTHER" id="PTHR21600">
    <property type="entry name" value="MITOCHONDRIAL RNA PSEUDOURIDINE SYNTHASE"/>
    <property type="match status" value="1"/>
</dbReference>
<dbReference type="SUPFAM" id="SSF55120">
    <property type="entry name" value="Pseudouridine synthase"/>
    <property type="match status" value="1"/>
</dbReference>
<name>A0ABS2C765_9NEIS</name>
<keyword evidence="4" id="KW-1185">Reference proteome</keyword>
<dbReference type="InterPro" id="IPR006508">
    <property type="entry name" value="PsdUridine_synth_RluA-like"/>
</dbReference>
<dbReference type="RefSeq" id="WP_203569329.1">
    <property type="nucleotide sequence ID" value="NZ_WOFE01000001.1"/>
</dbReference>
<dbReference type="InterPro" id="IPR020103">
    <property type="entry name" value="PsdUridine_synth_cat_dom_sf"/>
</dbReference>
<dbReference type="InterPro" id="IPR006224">
    <property type="entry name" value="PsdUridine_synth_RluA-like_CS"/>
</dbReference>
<comment type="similarity">
    <text evidence="1">Belongs to the pseudouridine synthase RluA family.</text>
</comment>
<dbReference type="Pfam" id="PF00849">
    <property type="entry name" value="PseudoU_synth_2"/>
    <property type="match status" value="1"/>
</dbReference>
<comment type="caution">
    <text evidence="3">The sequence shown here is derived from an EMBL/GenBank/DDBJ whole genome shotgun (WGS) entry which is preliminary data.</text>
</comment>
<sequence>MTTSIPILALTDDFVLIDKPAGLDFHQNDEQVSLIELVRQQTGIDTLLSVHRLDKMTSGLLLFARNPETARSLGEQFAEHRIEKFYLAISDAKPNKKQGKIQGGMEKGRGGNWKFVRSGGQLATTQFFSYGLGEGLRLFLLRPRTGRTHQLRVALKSLGSPILGDSRYASSNADRGYLHAYAIEFNLAGNTHRYICQPTFGTQFQSPECQAQLQQLPAPWDLAWPK</sequence>
<accession>A0ABS2C765</accession>
<dbReference type="InterPro" id="IPR006145">
    <property type="entry name" value="PsdUridine_synth_RsuA/RluA"/>
</dbReference>
<dbReference type="CDD" id="cd02869">
    <property type="entry name" value="PseudoU_synth_RluA_like"/>
    <property type="match status" value="1"/>
</dbReference>
<proteinExistence type="inferred from homology"/>
<dbReference type="Gene3D" id="3.30.2350.10">
    <property type="entry name" value="Pseudouridine synthase"/>
    <property type="match status" value="1"/>
</dbReference>
<evidence type="ECO:0000313" key="3">
    <source>
        <dbReference type="EMBL" id="MBM5570000.1"/>
    </source>
</evidence>